<dbReference type="EMBL" id="JAGQLK010000086">
    <property type="protein sequence ID" value="MCA9383540.1"/>
    <property type="molecule type" value="Genomic_DNA"/>
</dbReference>
<keyword evidence="1" id="KW-0472">Membrane</keyword>
<organism evidence="2 3">
    <name type="scientific">Candidatus Dojkabacteria bacterium</name>
    <dbReference type="NCBI Taxonomy" id="2099670"/>
    <lineage>
        <taxon>Bacteria</taxon>
        <taxon>Candidatus Dojkabacteria</taxon>
    </lineage>
</organism>
<dbReference type="AlphaFoldDB" id="A0A955L619"/>
<evidence type="ECO:0000313" key="2">
    <source>
        <dbReference type="EMBL" id="MCA9383540.1"/>
    </source>
</evidence>
<keyword evidence="1" id="KW-0812">Transmembrane</keyword>
<gene>
    <name evidence="2" type="ORF">KC909_04185</name>
</gene>
<name>A0A955L619_9BACT</name>
<comment type="caution">
    <text evidence="2">The sequence shown here is derived from an EMBL/GenBank/DDBJ whole genome shotgun (WGS) entry which is preliminary data.</text>
</comment>
<reference evidence="2" key="2">
    <citation type="journal article" date="2021" name="Microbiome">
        <title>Successional dynamics and alternative stable states in a saline activated sludge microbial community over 9 years.</title>
        <authorList>
            <person name="Wang Y."/>
            <person name="Ye J."/>
            <person name="Ju F."/>
            <person name="Liu L."/>
            <person name="Boyd J.A."/>
            <person name="Deng Y."/>
            <person name="Parks D.H."/>
            <person name="Jiang X."/>
            <person name="Yin X."/>
            <person name="Woodcroft B.J."/>
            <person name="Tyson G.W."/>
            <person name="Hugenholtz P."/>
            <person name="Polz M.F."/>
            <person name="Zhang T."/>
        </authorList>
    </citation>
    <scope>NUCLEOTIDE SEQUENCE</scope>
    <source>
        <strain evidence="2">HKST-UBA14</strain>
    </source>
</reference>
<feature type="transmembrane region" description="Helical" evidence="1">
    <location>
        <begin position="71"/>
        <end position="92"/>
    </location>
</feature>
<keyword evidence="1" id="KW-1133">Transmembrane helix</keyword>
<accession>A0A955L619</accession>
<dbReference type="Proteomes" id="UP000783287">
    <property type="component" value="Unassembled WGS sequence"/>
</dbReference>
<proteinExistence type="predicted"/>
<feature type="transmembrane region" description="Helical" evidence="1">
    <location>
        <begin position="120"/>
        <end position="140"/>
    </location>
</feature>
<evidence type="ECO:0000313" key="3">
    <source>
        <dbReference type="Proteomes" id="UP000783287"/>
    </source>
</evidence>
<evidence type="ECO:0000256" key="1">
    <source>
        <dbReference type="SAM" id="Phobius"/>
    </source>
</evidence>
<feature type="transmembrane region" description="Helical" evidence="1">
    <location>
        <begin position="152"/>
        <end position="177"/>
    </location>
</feature>
<reference evidence="2" key="1">
    <citation type="submission" date="2020-04" db="EMBL/GenBank/DDBJ databases">
        <authorList>
            <person name="Zhang T."/>
        </authorList>
    </citation>
    <scope>NUCLEOTIDE SEQUENCE</scope>
    <source>
        <strain evidence="2">HKST-UBA14</strain>
    </source>
</reference>
<protein>
    <submittedName>
        <fullName evidence="2">Uncharacterized protein</fullName>
    </submittedName>
</protein>
<sequence>MFGNRDNYNQEDNTDLLVIEDDQEDELGLEVGEGQISLDLKNSKLDWFYGIKRKLNNVEAVVEAIPYWKSFVTVAALMSSIATVGLLAYFIVDLYPELPPEFPLIFSQDTNSWMLIDKEILPGVPIAMGIVLVLLLRLNSATYKFDRRLAQMVNLGIIIFNILSSIAFVQLVSLILVY</sequence>